<accession>A0A5N5H037</accession>
<proteinExistence type="predicted"/>
<reference evidence="1 2" key="1">
    <citation type="submission" date="2019-09" db="EMBL/GenBank/DDBJ databases">
        <authorList>
            <person name="Ou C."/>
        </authorList>
    </citation>
    <scope>NUCLEOTIDE SEQUENCE [LARGE SCALE GENOMIC DNA]</scope>
    <source>
        <strain evidence="1">S2</strain>
        <tissue evidence="1">Leaf</tissue>
    </source>
</reference>
<protein>
    <submittedName>
        <fullName evidence="1">Fasciclin-like arabinogalactan protein 16</fullName>
    </submittedName>
</protein>
<evidence type="ECO:0000313" key="2">
    <source>
        <dbReference type="Proteomes" id="UP000327157"/>
    </source>
</evidence>
<comment type="caution">
    <text evidence="1">The sequence shown here is derived from an EMBL/GenBank/DDBJ whole genome shotgun (WGS) entry which is preliminary data.</text>
</comment>
<keyword evidence="2" id="KW-1185">Reference proteome</keyword>
<dbReference type="Proteomes" id="UP000327157">
    <property type="component" value="Chromosome 4"/>
</dbReference>
<reference evidence="1 2" key="3">
    <citation type="submission" date="2019-11" db="EMBL/GenBank/DDBJ databases">
        <title>A de novo genome assembly of a pear dwarfing rootstock.</title>
        <authorList>
            <person name="Wang F."/>
            <person name="Wang J."/>
            <person name="Li S."/>
            <person name="Zhang Y."/>
            <person name="Fang M."/>
            <person name="Ma L."/>
            <person name="Zhao Y."/>
            <person name="Jiang S."/>
        </authorList>
    </citation>
    <scope>NUCLEOTIDE SEQUENCE [LARGE SCALE GENOMIC DNA]</scope>
    <source>
        <strain evidence="1">S2</strain>
        <tissue evidence="1">Leaf</tissue>
    </source>
</reference>
<dbReference type="EMBL" id="SMOL01000231">
    <property type="protein sequence ID" value="KAB2621246.1"/>
    <property type="molecule type" value="Genomic_DNA"/>
</dbReference>
<gene>
    <name evidence="1" type="ORF">D8674_023428</name>
</gene>
<dbReference type="AlphaFoldDB" id="A0A5N5H037"/>
<reference evidence="2" key="2">
    <citation type="submission" date="2019-10" db="EMBL/GenBank/DDBJ databases">
        <title>A de novo genome assembly of a pear dwarfing rootstock.</title>
        <authorList>
            <person name="Wang F."/>
            <person name="Wang J."/>
            <person name="Li S."/>
            <person name="Zhang Y."/>
            <person name="Fang M."/>
            <person name="Ma L."/>
            <person name="Zhao Y."/>
            <person name="Jiang S."/>
        </authorList>
    </citation>
    <scope>NUCLEOTIDE SEQUENCE [LARGE SCALE GENOMIC DNA]</scope>
</reference>
<sequence>MPENANVLLTMVEPSKVIHVRNRGGLSLDLYDSTGLRCFGSQPPGEGLHPLSSTMTDTMRWRTFW</sequence>
<evidence type="ECO:0000313" key="1">
    <source>
        <dbReference type="EMBL" id="KAB2621246.1"/>
    </source>
</evidence>
<name>A0A5N5H037_9ROSA</name>
<organism evidence="1 2">
    <name type="scientific">Pyrus ussuriensis x Pyrus communis</name>
    <dbReference type="NCBI Taxonomy" id="2448454"/>
    <lineage>
        <taxon>Eukaryota</taxon>
        <taxon>Viridiplantae</taxon>
        <taxon>Streptophyta</taxon>
        <taxon>Embryophyta</taxon>
        <taxon>Tracheophyta</taxon>
        <taxon>Spermatophyta</taxon>
        <taxon>Magnoliopsida</taxon>
        <taxon>eudicotyledons</taxon>
        <taxon>Gunneridae</taxon>
        <taxon>Pentapetalae</taxon>
        <taxon>rosids</taxon>
        <taxon>fabids</taxon>
        <taxon>Rosales</taxon>
        <taxon>Rosaceae</taxon>
        <taxon>Amygdaloideae</taxon>
        <taxon>Maleae</taxon>
        <taxon>Pyrus</taxon>
    </lineage>
</organism>